<dbReference type="InterPro" id="IPR010987">
    <property type="entry name" value="Glutathione-S-Trfase_C-like"/>
</dbReference>
<dbReference type="InterPro" id="IPR040079">
    <property type="entry name" value="Glutathione_S-Trfase"/>
</dbReference>
<dbReference type="InterPro" id="IPR036282">
    <property type="entry name" value="Glutathione-S-Trfase_C_sf"/>
</dbReference>
<sequence length="221" mass="24900">MAITIHHLHVSSSERVIWLCEELGISYELKTYDRSPLLAPPEYKSLHPSGTSPVIQDGDLKLAETAACLEYIAQKYANGKLFLKPTNPSYADFLYWFHWASGTFMPTVGRSMMVRSSGIPDHTLVAKIGSERFQRGLSALDNQLRDNRWLAGDDFTAADIMVVFPLTTMRYFFSYDFHSHVNIANYLKRVGKRAAYQRAMKVGDPDMELALGLDPPKAFGS</sequence>
<evidence type="ECO:0000313" key="5">
    <source>
        <dbReference type="Proteomes" id="UP000054383"/>
    </source>
</evidence>
<gene>
    <name evidence="4" type="ORF">PISL3812_09487</name>
</gene>
<protein>
    <recommendedName>
        <fullName evidence="6">Glutathione S-transferase</fullName>
    </recommendedName>
</protein>
<feature type="domain" description="GST C-terminal" evidence="3">
    <location>
        <begin position="86"/>
        <end position="209"/>
    </location>
</feature>
<dbReference type="OMA" id="MRYFSPY"/>
<organism evidence="4 5">
    <name type="scientific">Talaromyces islandicus</name>
    <name type="common">Penicillium islandicum</name>
    <dbReference type="NCBI Taxonomy" id="28573"/>
    <lineage>
        <taxon>Eukaryota</taxon>
        <taxon>Fungi</taxon>
        <taxon>Dikarya</taxon>
        <taxon>Ascomycota</taxon>
        <taxon>Pezizomycotina</taxon>
        <taxon>Eurotiomycetes</taxon>
        <taxon>Eurotiomycetidae</taxon>
        <taxon>Eurotiales</taxon>
        <taxon>Trichocomaceae</taxon>
        <taxon>Talaromyces</taxon>
        <taxon>Talaromyces sect. Islandici</taxon>
    </lineage>
</organism>
<reference evidence="4 5" key="1">
    <citation type="submission" date="2015-04" db="EMBL/GenBank/DDBJ databases">
        <authorList>
            <person name="Syromyatnikov M.Y."/>
            <person name="Popov V.N."/>
        </authorList>
    </citation>
    <scope>NUCLEOTIDE SEQUENCE [LARGE SCALE GENOMIC DNA]</scope>
    <source>
        <strain evidence="4">WF-38-12</strain>
    </source>
</reference>
<dbReference type="Gene3D" id="3.40.30.10">
    <property type="entry name" value="Glutaredoxin"/>
    <property type="match status" value="1"/>
</dbReference>
<evidence type="ECO:0000259" key="2">
    <source>
        <dbReference type="PROSITE" id="PS50404"/>
    </source>
</evidence>
<dbReference type="InterPro" id="IPR004046">
    <property type="entry name" value="GST_C"/>
</dbReference>
<accession>A0A0U1MA37</accession>
<dbReference type="InterPro" id="IPR036249">
    <property type="entry name" value="Thioredoxin-like_sf"/>
</dbReference>
<dbReference type="CDD" id="cd03046">
    <property type="entry name" value="GST_N_GTT1_like"/>
    <property type="match status" value="1"/>
</dbReference>
<dbReference type="SFLD" id="SFLDG01150">
    <property type="entry name" value="Main.1:_Beta-like"/>
    <property type="match status" value="1"/>
</dbReference>
<dbReference type="SUPFAM" id="SSF47616">
    <property type="entry name" value="GST C-terminal domain-like"/>
    <property type="match status" value="1"/>
</dbReference>
<dbReference type="STRING" id="28573.A0A0U1MA37"/>
<dbReference type="Proteomes" id="UP000054383">
    <property type="component" value="Unassembled WGS sequence"/>
</dbReference>
<keyword evidence="5" id="KW-1185">Reference proteome</keyword>
<dbReference type="OrthoDB" id="2309723at2759"/>
<dbReference type="Pfam" id="PF13409">
    <property type="entry name" value="GST_N_2"/>
    <property type="match status" value="1"/>
</dbReference>
<dbReference type="PANTHER" id="PTHR44051">
    <property type="entry name" value="GLUTATHIONE S-TRANSFERASE-RELATED"/>
    <property type="match status" value="1"/>
</dbReference>
<name>A0A0U1MA37_TALIS</name>
<dbReference type="AlphaFoldDB" id="A0A0U1MA37"/>
<evidence type="ECO:0000256" key="1">
    <source>
        <dbReference type="ARBA" id="ARBA00007409"/>
    </source>
</evidence>
<evidence type="ECO:0000313" key="4">
    <source>
        <dbReference type="EMBL" id="CRG92428.1"/>
    </source>
</evidence>
<dbReference type="InterPro" id="IPR004045">
    <property type="entry name" value="Glutathione_S-Trfase_N"/>
</dbReference>
<dbReference type="PROSITE" id="PS50404">
    <property type="entry name" value="GST_NTER"/>
    <property type="match status" value="1"/>
</dbReference>
<dbReference type="SFLD" id="SFLDG00358">
    <property type="entry name" value="Main_(cytGST)"/>
    <property type="match status" value="1"/>
</dbReference>
<feature type="domain" description="GST N-terminal" evidence="2">
    <location>
        <begin position="1"/>
        <end position="80"/>
    </location>
</feature>
<dbReference type="EMBL" id="CVMT01000012">
    <property type="protein sequence ID" value="CRG92428.1"/>
    <property type="molecule type" value="Genomic_DNA"/>
</dbReference>
<dbReference type="SUPFAM" id="SSF52833">
    <property type="entry name" value="Thioredoxin-like"/>
    <property type="match status" value="1"/>
</dbReference>
<evidence type="ECO:0000259" key="3">
    <source>
        <dbReference type="PROSITE" id="PS50405"/>
    </source>
</evidence>
<dbReference type="PANTHER" id="PTHR44051:SF9">
    <property type="entry name" value="GLUTATHIONE S-TRANSFERASE 1"/>
    <property type="match status" value="1"/>
</dbReference>
<comment type="similarity">
    <text evidence="1">Belongs to the GST superfamily.</text>
</comment>
<dbReference type="Gene3D" id="1.20.1050.10">
    <property type="match status" value="1"/>
</dbReference>
<dbReference type="SFLD" id="SFLDS00019">
    <property type="entry name" value="Glutathione_Transferase_(cytos"/>
    <property type="match status" value="1"/>
</dbReference>
<dbReference type="PROSITE" id="PS50405">
    <property type="entry name" value="GST_CTER"/>
    <property type="match status" value="1"/>
</dbReference>
<dbReference type="Pfam" id="PF00043">
    <property type="entry name" value="GST_C"/>
    <property type="match status" value="1"/>
</dbReference>
<evidence type="ECO:0008006" key="6">
    <source>
        <dbReference type="Google" id="ProtNLM"/>
    </source>
</evidence>
<proteinExistence type="inferred from homology"/>